<dbReference type="GO" id="GO:0032991">
    <property type="term" value="C:protein-containing complex"/>
    <property type="evidence" value="ECO:0007669"/>
    <property type="project" value="UniProtKB-ARBA"/>
</dbReference>
<sequence>MKWCWVCVLLWLNGIAMCLSAKHYSYVTCGSLIKLMNTNYNVRLHSHDVKYGSGSGQQSVTGTDASEDVNSYWSVRGKSDRMCQRGEPMECGAVVRLQHMATHKNLHSHHFSSPLSGNQEVSAFGDKNGEGDTGDNWTLICSGDYWERDADFRLKHLDTEMWLSMSGHSYGRPIHGQMEIVGSSYPDGASYWRTKEGVYVKPSDKTSYTKSDVDHDEL</sequence>
<dbReference type="Pfam" id="PF02815">
    <property type="entry name" value="MIR"/>
    <property type="match status" value="1"/>
</dbReference>
<dbReference type="OrthoDB" id="5588846at2759"/>
<evidence type="ECO:0000256" key="4">
    <source>
        <dbReference type="SAM" id="SignalP"/>
    </source>
</evidence>
<keyword evidence="3" id="KW-0677">Repeat</keyword>
<dbReference type="SMART" id="SM00472">
    <property type="entry name" value="MIR"/>
    <property type="match status" value="3"/>
</dbReference>
<dbReference type="SUPFAM" id="SSF82109">
    <property type="entry name" value="MIR domain"/>
    <property type="match status" value="1"/>
</dbReference>
<evidence type="ECO:0000313" key="7">
    <source>
        <dbReference type="Proteomes" id="UP000728032"/>
    </source>
</evidence>
<feature type="domain" description="MIR" evidence="5">
    <location>
        <begin position="24"/>
        <end position="78"/>
    </location>
</feature>
<protein>
    <recommendedName>
        <fullName evidence="5">MIR domain-containing protein</fullName>
    </recommendedName>
</protein>
<dbReference type="AlphaFoldDB" id="A0A7R9LC68"/>
<reference evidence="6" key="1">
    <citation type="submission" date="2020-11" db="EMBL/GenBank/DDBJ databases">
        <authorList>
            <person name="Tran Van P."/>
        </authorList>
    </citation>
    <scope>NUCLEOTIDE SEQUENCE</scope>
</reference>
<evidence type="ECO:0000256" key="3">
    <source>
        <dbReference type="ARBA" id="ARBA00022737"/>
    </source>
</evidence>
<proteinExistence type="predicted"/>
<dbReference type="EMBL" id="CAJPVJ010000334">
    <property type="protein sequence ID" value="CAG2162104.1"/>
    <property type="molecule type" value="Genomic_DNA"/>
</dbReference>
<feature type="domain" description="MIR" evidence="5">
    <location>
        <begin position="86"/>
        <end position="142"/>
    </location>
</feature>
<dbReference type="Proteomes" id="UP000728032">
    <property type="component" value="Unassembled WGS sequence"/>
</dbReference>
<gene>
    <name evidence="6" type="ORF">ONB1V03_LOCUS1704</name>
</gene>
<dbReference type="GO" id="GO:0005576">
    <property type="term" value="C:extracellular region"/>
    <property type="evidence" value="ECO:0007669"/>
    <property type="project" value="UniProtKB-SubCell"/>
</dbReference>
<dbReference type="GO" id="GO:0005783">
    <property type="term" value="C:endoplasmic reticulum"/>
    <property type="evidence" value="ECO:0007669"/>
    <property type="project" value="UniProtKB-ARBA"/>
</dbReference>
<dbReference type="PROSITE" id="PS50919">
    <property type="entry name" value="MIR"/>
    <property type="match status" value="3"/>
</dbReference>
<dbReference type="Gene3D" id="2.80.10.50">
    <property type="match status" value="1"/>
</dbReference>
<keyword evidence="2 4" id="KW-0732">Signal</keyword>
<evidence type="ECO:0000259" key="5">
    <source>
        <dbReference type="PROSITE" id="PS50919"/>
    </source>
</evidence>
<feature type="chain" id="PRO_5036403474" description="MIR domain-containing protein" evidence="4">
    <location>
        <begin position="21"/>
        <end position="218"/>
    </location>
</feature>
<feature type="signal peptide" evidence="4">
    <location>
        <begin position="1"/>
        <end position="20"/>
    </location>
</feature>
<comment type="subcellular location">
    <subcellularLocation>
        <location evidence="1">Secreted</location>
    </subcellularLocation>
</comment>
<name>A0A7R9LC68_9ACAR</name>
<evidence type="ECO:0000313" key="6">
    <source>
        <dbReference type="EMBL" id="CAD7638976.1"/>
    </source>
</evidence>
<dbReference type="EMBL" id="OC915159">
    <property type="protein sequence ID" value="CAD7638976.1"/>
    <property type="molecule type" value="Genomic_DNA"/>
</dbReference>
<dbReference type="FunFam" id="2.80.10.50:FF:000023">
    <property type="entry name" value="Stromal cell-derived factor 2-like 1"/>
    <property type="match status" value="1"/>
</dbReference>
<dbReference type="PANTHER" id="PTHR46809:SF2">
    <property type="entry name" value="GH21273P"/>
    <property type="match status" value="1"/>
</dbReference>
<dbReference type="CDD" id="cd23293">
    <property type="entry name" value="beta-trefoil_MIR_SDF2_meta"/>
    <property type="match status" value="1"/>
</dbReference>
<dbReference type="InterPro" id="IPR016093">
    <property type="entry name" value="MIR_motif"/>
</dbReference>
<keyword evidence="7" id="KW-1185">Reference proteome</keyword>
<evidence type="ECO:0000256" key="2">
    <source>
        <dbReference type="ARBA" id="ARBA00022729"/>
    </source>
</evidence>
<dbReference type="PANTHER" id="PTHR46809">
    <property type="entry name" value="STROMAL CELL-DERIVED FACTOR 2-LIKE PROTEIN"/>
    <property type="match status" value="1"/>
</dbReference>
<accession>A0A7R9LC68</accession>
<feature type="domain" description="MIR" evidence="5">
    <location>
        <begin position="143"/>
        <end position="197"/>
    </location>
</feature>
<evidence type="ECO:0000256" key="1">
    <source>
        <dbReference type="ARBA" id="ARBA00004613"/>
    </source>
</evidence>
<organism evidence="6">
    <name type="scientific">Oppiella nova</name>
    <dbReference type="NCBI Taxonomy" id="334625"/>
    <lineage>
        <taxon>Eukaryota</taxon>
        <taxon>Metazoa</taxon>
        <taxon>Ecdysozoa</taxon>
        <taxon>Arthropoda</taxon>
        <taxon>Chelicerata</taxon>
        <taxon>Arachnida</taxon>
        <taxon>Acari</taxon>
        <taxon>Acariformes</taxon>
        <taxon>Sarcoptiformes</taxon>
        <taxon>Oribatida</taxon>
        <taxon>Brachypylina</taxon>
        <taxon>Oppioidea</taxon>
        <taxon>Oppiidae</taxon>
        <taxon>Oppiella</taxon>
    </lineage>
</organism>
<dbReference type="InterPro" id="IPR036300">
    <property type="entry name" value="MIR_dom_sf"/>
</dbReference>